<sequence>MAILKQQQQEGRLAGVKIPGGRQALYNLFADDTGLSIRATEDNYLRVTELLQHYEAASGAKLNVRKSVMIPVSMAEIPLWMTATGCRIAREGELVLHLGFPGGINIQECQGDKQSGGMQILSLADHANAVKIRQVASILEGDQTAWTHLARAFLLRSLSTGRRRAEMRRWTAEEALLLGPRLVMKESPTLQHLLKPWYKIREHLVFAEHDAELPASLTTHQVLLIATQKSSLRLLNEIQLRQALKATRVNSLSDLHPASLQWQHLQTESLTQSQHGGLGTDIRSLLQWVGRIRITNIPIQQCKGWLWTSGRGSLQRAGWQHETKWWKQLLKKESSSVQKMNNKWSTNLTETEWKSIWKVTWLKPSTSREGIWWWRTMWKGFWSGEQAAKINVSDGICPRCTTTIESIDQMFWSCSRSKDRWNALRDLAAGSSHEFDTSSGWFQFKRLALSLKSQDTALCAVAAELYRVMWRERNDLVFRGIRERRPIRVVITETILSVSAWFSTLMLNRNKSLTVKTLEALCAWSERLRARRRPWRDEPEPGQTGVDVTSSSVGEVSTARTQLVISLPDVLS</sequence>
<comment type="caution">
    <text evidence="1">The sequence shown here is derived from an EMBL/GenBank/DDBJ whole genome shotgun (WGS) entry which is preliminary data.</text>
</comment>
<dbReference type="Proteomes" id="UP001633002">
    <property type="component" value="Unassembled WGS sequence"/>
</dbReference>
<name>A0ABD3GD13_9MARC</name>
<dbReference type="AlphaFoldDB" id="A0ABD3GD13"/>
<protein>
    <recommendedName>
        <fullName evidence="3">Reverse transcriptase zinc-binding domain-containing protein</fullName>
    </recommendedName>
</protein>
<accession>A0ABD3GD13</accession>
<organism evidence="1 2">
    <name type="scientific">Riccia sorocarpa</name>
    <dbReference type="NCBI Taxonomy" id="122646"/>
    <lineage>
        <taxon>Eukaryota</taxon>
        <taxon>Viridiplantae</taxon>
        <taxon>Streptophyta</taxon>
        <taxon>Embryophyta</taxon>
        <taxon>Marchantiophyta</taxon>
        <taxon>Marchantiopsida</taxon>
        <taxon>Marchantiidae</taxon>
        <taxon>Marchantiales</taxon>
        <taxon>Ricciaceae</taxon>
        <taxon>Riccia</taxon>
    </lineage>
</organism>
<evidence type="ECO:0000313" key="2">
    <source>
        <dbReference type="Proteomes" id="UP001633002"/>
    </source>
</evidence>
<keyword evidence="2" id="KW-1185">Reference proteome</keyword>
<proteinExistence type="predicted"/>
<evidence type="ECO:0000313" key="1">
    <source>
        <dbReference type="EMBL" id="KAL3675669.1"/>
    </source>
</evidence>
<reference evidence="1 2" key="1">
    <citation type="submission" date="2024-09" db="EMBL/GenBank/DDBJ databases">
        <title>Chromosome-scale assembly of Riccia sorocarpa.</title>
        <authorList>
            <person name="Paukszto L."/>
        </authorList>
    </citation>
    <scope>NUCLEOTIDE SEQUENCE [LARGE SCALE GENOMIC DNA]</scope>
    <source>
        <strain evidence="1">LP-2024</strain>
        <tissue evidence="1">Aerial parts of the thallus</tissue>
    </source>
</reference>
<evidence type="ECO:0008006" key="3">
    <source>
        <dbReference type="Google" id="ProtNLM"/>
    </source>
</evidence>
<gene>
    <name evidence="1" type="ORF">R1sor_025617</name>
</gene>
<dbReference type="EMBL" id="JBJQOH010000008">
    <property type="protein sequence ID" value="KAL3675669.1"/>
    <property type="molecule type" value="Genomic_DNA"/>
</dbReference>